<accession>A0A5C6A7J2</accession>
<comment type="caution">
    <text evidence="2">The sequence shown here is derived from an EMBL/GenBank/DDBJ whole genome shotgun (WGS) entry which is preliminary data.</text>
</comment>
<gene>
    <name evidence="2" type="ORF">Pla108_35070</name>
</gene>
<keyword evidence="3" id="KW-1185">Reference proteome</keyword>
<evidence type="ECO:0000313" key="2">
    <source>
        <dbReference type="EMBL" id="TWT95360.1"/>
    </source>
</evidence>
<evidence type="ECO:0008006" key="4">
    <source>
        <dbReference type="Google" id="ProtNLM"/>
    </source>
</evidence>
<evidence type="ECO:0000256" key="1">
    <source>
        <dbReference type="SAM" id="MobiDB-lite"/>
    </source>
</evidence>
<proteinExistence type="predicted"/>
<name>A0A5C6A7J2_9BACT</name>
<sequence length="203" mass="21295">MAITTPSSEAKPARLGPGRAISAAAISTAGTTQQRAPRQTVGTWACLVLSDDSQRRRLLEQAATAAGWDPVPCASVGEAMQSHKRWRTQLAAVDLGAMNAVSKSAYLQFSTRLTSRDRLLLVCDEPAGTDGELLARQAGAWMYLPTPEFGAPLISLFVEAKLAAEKAADAAFLSDREPAGAASRSSQGSSGANPPSMQEGRPL</sequence>
<dbReference type="AlphaFoldDB" id="A0A5C6A7J2"/>
<feature type="region of interest" description="Disordered" evidence="1">
    <location>
        <begin position="174"/>
        <end position="203"/>
    </location>
</feature>
<protein>
    <recommendedName>
        <fullName evidence="4">Response regulatory domain-containing protein</fullName>
    </recommendedName>
</protein>
<dbReference type="OrthoDB" id="277509at2"/>
<dbReference type="EMBL" id="SJPR01000005">
    <property type="protein sequence ID" value="TWT95360.1"/>
    <property type="molecule type" value="Genomic_DNA"/>
</dbReference>
<organism evidence="2 3">
    <name type="scientific">Botrimarina colliarenosi</name>
    <dbReference type="NCBI Taxonomy" id="2528001"/>
    <lineage>
        <taxon>Bacteria</taxon>
        <taxon>Pseudomonadati</taxon>
        <taxon>Planctomycetota</taxon>
        <taxon>Planctomycetia</taxon>
        <taxon>Pirellulales</taxon>
        <taxon>Lacipirellulaceae</taxon>
        <taxon>Botrimarina</taxon>
    </lineage>
</organism>
<feature type="compositionally biased region" description="Low complexity" evidence="1">
    <location>
        <begin position="179"/>
        <end position="192"/>
    </location>
</feature>
<evidence type="ECO:0000313" key="3">
    <source>
        <dbReference type="Proteomes" id="UP000317421"/>
    </source>
</evidence>
<dbReference type="Proteomes" id="UP000317421">
    <property type="component" value="Unassembled WGS sequence"/>
</dbReference>
<reference evidence="2 3" key="1">
    <citation type="submission" date="2019-02" db="EMBL/GenBank/DDBJ databases">
        <title>Deep-cultivation of Planctomycetes and their phenomic and genomic characterization uncovers novel biology.</title>
        <authorList>
            <person name="Wiegand S."/>
            <person name="Jogler M."/>
            <person name="Boedeker C."/>
            <person name="Pinto D."/>
            <person name="Vollmers J."/>
            <person name="Rivas-Marin E."/>
            <person name="Kohn T."/>
            <person name="Peeters S.H."/>
            <person name="Heuer A."/>
            <person name="Rast P."/>
            <person name="Oberbeckmann S."/>
            <person name="Bunk B."/>
            <person name="Jeske O."/>
            <person name="Meyerdierks A."/>
            <person name="Storesund J.E."/>
            <person name="Kallscheuer N."/>
            <person name="Luecker S."/>
            <person name="Lage O.M."/>
            <person name="Pohl T."/>
            <person name="Merkel B.J."/>
            <person name="Hornburger P."/>
            <person name="Mueller R.-W."/>
            <person name="Bruemmer F."/>
            <person name="Labrenz M."/>
            <person name="Spormann A.M."/>
            <person name="Op Den Camp H."/>
            <person name="Overmann J."/>
            <person name="Amann R."/>
            <person name="Jetten M.S.M."/>
            <person name="Mascher T."/>
            <person name="Medema M.H."/>
            <person name="Devos D.P."/>
            <person name="Kaster A.-K."/>
            <person name="Ovreas L."/>
            <person name="Rohde M."/>
            <person name="Galperin M.Y."/>
            <person name="Jogler C."/>
        </authorList>
    </citation>
    <scope>NUCLEOTIDE SEQUENCE [LARGE SCALE GENOMIC DNA]</scope>
    <source>
        <strain evidence="2 3">Pla108</strain>
    </source>
</reference>
<dbReference type="RefSeq" id="WP_146446200.1">
    <property type="nucleotide sequence ID" value="NZ_SJPR01000005.1"/>
</dbReference>